<dbReference type="GO" id="GO:0005737">
    <property type="term" value="C:cytoplasm"/>
    <property type="evidence" value="ECO:0007669"/>
    <property type="project" value="UniProtKB-SubCell"/>
</dbReference>
<accession>A0A1H7NL53</accession>
<dbReference type="Pfam" id="PF13740">
    <property type="entry name" value="ACT_6"/>
    <property type="match status" value="1"/>
</dbReference>
<name>A0A1H7NL53_9GAMM</name>
<dbReference type="Gene3D" id="3.30.70.260">
    <property type="match status" value="2"/>
</dbReference>
<dbReference type="RefSeq" id="WP_090254220.1">
    <property type="nucleotide sequence ID" value="NZ_FOAA01000012.1"/>
</dbReference>
<proteinExistence type="predicted"/>
<evidence type="ECO:0000259" key="2">
    <source>
        <dbReference type="PROSITE" id="PS51671"/>
    </source>
</evidence>
<evidence type="ECO:0000313" key="3">
    <source>
        <dbReference type="EMBL" id="SEL24081.1"/>
    </source>
</evidence>
<protein>
    <recommendedName>
        <fullName evidence="1">Glycine cleavage system transcriptional repressor</fullName>
    </recommendedName>
</protein>
<keyword evidence="1" id="KW-0804">Transcription</keyword>
<dbReference type="GO" id="GO:0006355">
    <property type="term" value="P:regulation of DNA-templated transcription"/>
    <property type="evidence" value="ECO:0007669"/>
    <property type="project" value="UniProtKB-UniRule"/>
</dbReference>
<keyword evidence="4" id="KW-1185">Reference proteome</keyword>
<dbReference type="PANTHER" id="PTHR34875:SF5">
    <property type="entry name" value="GLYCINE CLEAVAGE SYSTEM TRANSCRIPTIONAL REPRESSOR"/>
    <property type="match status" value="1"/>
</dbReference>
<keyword evidence="1" id="KW-0678">Repressor</keyword>
<reference evidence="4" key="1">
    <citation type="submission" date="2016-10" db="EMBL/GenBank/DDBJ databases">
        <authorList>
            <person name="Varghese N."/>
            <person name="Submissions S."/>
        </authorList>
    </citation>
    <scope>NUCLEOTIDE SEQUENCE [LARGE SCALE GENOMIC DNA]</scope>
    <source>
        <strain evidence="4">DSM 241</strain>
    </source>
</reference>
<feature type="domain" description="ACT" evidence="2">
    <location>
        <begin position="101"/>
        <end position="180"/>
    </location>
</feature>
<evidence type="ECO:0000313" key="4">
    <source>
        <dbReference type="Proteomes" id="UP000199256"/>
    </source>
</evidence>
<keyword evidence="1" id="KW-0963">Cytoplasm</keyword>
<dbReference type="PROSITE" id="PS51671">
    <property type="entry name" value="ACT"/>
    <property type="match status" value="1"/>
</dbReference>
<dbReference type="PANTHER" id="PTHR34875">
    <property type="entry name" value="UPF0237 PROTEIN MJ1558"/>
    <property type="match status" value="1"/>
</dbReference>
<comment type="subcellular location">
    <subcellularLocation>
        <location evidence="1">Cytoplasm</location>
    </subcellularLocation>
</comment>
<dbReference type="AlphaFoldDB" id="A0A1H7NL53"/>
<organism evidence="3 4">
    <name type="scientific">Ectothiorhodospira marina</name>
    <dbReference type="NCBI Taxonomy" id="1396821"/>
    <lineage>
        <taxon>Bacteria</taxon>
        <taxon>Pseudomonadati</taxon>
        <taxon>Pseudomonadota</taxon>
        <taxon>Gammaproteobacteria</taxon>
        <taxon>Chromatiales</taxon>
        <taxon>Ectothiorhodospiraceae</taxon>
        <taxon>Ectothiorhodospira</taxon>
    </lineage>
</organism>
<dbReference type="SUPFAM" id="SSF55021">
    <property type="entry name" value="ACT-like"/>
    <property type="match status" value="2"/>
</dbReference>
<gene>
    <name evidence="3" type="ORF">SAMN05444515_11221</name>
</gene>
<dbReference type="InterPro" id="IPR002912">
    <property type="entry name" value="ACT_dom"/>
</dbReference>
<dbReference type="InterPro" id="IPR050990">
    <property type="entry name" value="UPF0237/GcvR_regulator"/>
</dbReference>
<dbReference type="InterPro" id="IPR045865">
    <property type="entry name" value="ACT-like_dom_sf"/>
</dbReference>
<sequence length="184" mass="19916">MPQSPRHSRSTHLLISAMGEQQPGLLDHLTRAILDSGCSIQDSHMAVLGNAFTATLLVSGNWNTLSKLDGALVSLARQQGLDVHTRRTGPGQREGHSLPYSVDVIALDQPGIVHQLVGFFSSRGVTIREMNSQAYTAAHSSTPMFTAHLSVEIPATEHITSLREDFLDLCDELNLDGVIEPIKG</sequence>
<dbReference type="CDD" id="cd04869">
    <property type="entry name" value="ACT_GcvR_2"/>
    <property type="match status" value="1"/>
</dbReference>
<dbReference type="STRING" id="1396821.SAMN05444515_11221"/>
<evidence type="ECO:0000256" key="1">
    <source>
        <dbReference type="PIRNR" id="PIRNR028103"/>
    </source>
</evidence>
<dbReference type="EMBL" id="FOAA01000012">
    <property type="protein sequence ID" value="SEL24081.1"/>
    <property type="molecule type" value="Genomic_DNA"/>
</dbReference>
<dbReference type="Proteomes" id="UP000199256">
    <property type="component" value="Unassembled WGS sequence"/>
</dbReference>
<dbReference type="InterPro" id="IPR016867">
    <property type="entry name" value="GcvR"/>
</dbReference>
<dbReference type="PIRSF" id="PIRSF028103">
    <property type="entry name" value="GcvR"/>
    <property type="match status" value="1"/>
</dbReference>
<dbReference type="OrthoDB" id="5814713at2"/>